<reference evidence="4" key="1">
    <citation type="submission" date="2019-02" db="EMBL/GenBank/DDBJ databases">
        <title>FDA dAtabase for Regulatory Grade micrObial Sequences (FDA-ARGOS): Supporting development and validation of Infectious Disease Dx tests.</title>
        <authorList>
            <person name="Duncan R."/>
            <person name="Fisher C."/>
            <person name="Tallon L."/>
            <person name="Sadzewicz L."/>
            <person name="Sengamalay N."/>
            <person name="Ott S."/>
            <person name="Godinez A."/>
            <person name="Nagaraj S."/>
            <person name="Vavikolanu K."/>
            <person name="Nadendla S."/>
            <person name="Aluvathingal J."/>
            <person name="Sichtig H."/>
        </authorList>
    </citation>
    <scope>NUCLEOTIDE SEQUENCE [LARGE SCALE GENOMIC DNA]</scope>
    <source>
        <strain evidence="4">FDAARGOS_361</strain>
    </source>
</reference>
<evidence type="ECO:0000256" key="2">
    <source>
        <dbReference type="ARBA" id="ARBA00023239"/>
    </source>
</evidence>
<dbReference type="EMBL" id="RHLC01000007">
    <property type="protein sequence ID" value="TPP53705.1"/>
    <property type="molecule type" value="Genomic_DNA"/>
</dbReference>
<proteinExistence type="inferred from homology"/>
<dbReference type="Gene3D" id="3.90.1150.10">
    <property type="entry name" value="Aspartate Aminotransferase, domain 1"/>
    <property type="match status" value="1"/>
</dbReference>
<dbReference type="PANTHER" id="PTHR43500:SF1">
    <property type="entry name" value="CYSTATHIONINE BETA-LYASE-RELATED"/>
    <property type="match status" value="1"/>
</dbReference>
<dbReference type="GO" id="GO:0019450">
    <property type="term" value="P:L-cysteine catabolic process to pyruvate"/>
    <property type="evidence" value="ECO:0007669"/>
    <property type="project" value="TreeGrafter"/>
</dbReference>
<dbReference type="InterPro" id="IPR015422">
    <property type="entry name" value="PyrdxlP-dep_Trfase_small"/>
</dbReference>
<evidence type="ECO:0000313" key="3">
    <source>
        <dbReference type="EMBL" id="TPP53705.1"/>
    </source>
</evidence>
<comment type="similarity">
    <text evidence="1">Belongs to the trans-sulfuration enzymes family.</text>
</comment>
<dbReference type="Proteomes" id="UP000318447">
    <property type="component" value="Unassembled WGS sequence"/>
</dbReference>
<comment type="caution">
    <text evidence="3">The sequence shown here is derived from an EMBL/GenBank/DDBJ whole genome shotgun (WGS) entry which is preliminary data.</text>
</comment>
<dbReference type="AlphaFoldDB" id="A0A504Y0M6"/>
<dbReference type="PANTHER" id="PTHR43500">
    <property type="entry name" value="CYSTATHIONINE BETA-LYASE-RELATED"/>
    <property type="match status" value="1"/>
</dbReference>
<name>A0A504Y0M6_LEIDO</name>
<sequence length="202" mass="21501">MSFGAHAVSSHYGKLLWLPEGSPKGILCFGNKVSLKATLDNVLIVRAVFVYSAHGSATVVNLQSDSTALIGGAGAGAAIRSPGIAAHIKIATSATFEVPEDRCNFSGVSWLKTFEIQDMPGLTAAAQERSVIFIDTSGNKDCFPTFPSSLGHQIWKRDFTCSPGLFSVLISTYDSKNAGRMLDGLKIFGMGFSWDASESLIM</sequence>
<dbReference type="GO" id="GO:0047804">
    <property type="term" value="F:cysteine-S-conjugate beta-lyase activity"/>
    <property type="evidence" value="ECO:0007669"/>
    <property type="project" value="InterPro"/>
</dbReference>
<gene>
    <name evidence="3" type="ORF">CGC21_37780</name>
</gene>
<keyword evidence="2" id="KW-0456">Lyase</keyword>
<protein>
    <submittedName>
        <fullName evidence="3">Uncharacterized protein</fullName>
    </submittedName>
</protein>
<accession>A0A504Y0M6</accession>
<evidence type="ECO:0000313" key="4">
    <source>
        <dbReference type="Proteomes" id="UP000318447"/>
    </source>
</evidence>
<dbReference type="InterPro" id="IPR006233">
    <property type="entry name" value="Cys_b_lyase_bac"/>
</dbReference>
<evidence type="ECO:0000256" key="1">
    <source>
        <dbReference type="ARBA" id="ARBA00009077"/>
    </source>
</evidence>
<organism evidence="3 4">
    <name type="scientific">Leishmania donovani</name>
    <dbReference type="NCBI Taxonomy" id="5661"/>
    <lineage>
        <taxon>Eukaryota</taxon>
        <taxon>Discoba</taxon>
        <taxon>Euglenozoa</taxon>
        <taxon>Kinetoplastea</taxon>
        <taxon>Metakinetoplastina</taxon>
        <taxon>Trypanosomatida</taxon>
        <taxon>Trypanosomatidae</taxon>
        <taxon>Leishmaniinae</taxon>
        <taxon>Leishmania</taxon>
    </lineage>
</organism>